<evidence type="ECO:0000313" key="15">
    <source>
        <dbReference type="Proteomes" id="UP001430306"/>
    </source>
</evidence>
<dbReference type="PIRSF" id="PIRSF006205">
    <property type="entry name" value="Dxp_reductismrs"/>
    <property type="match status" value="1"/>
</dbReference>
<dbReference type="NCBIfam" id="TIGR00243">
    <property type="entry name" value="Dxr"/>
    <property type="match status" value="1"/>
</dbReference>
<dbReference type="EMBL" id="JAJKFW010000024">
    <property type="protein sequence ID" value="MCC9643405.1"/>
    <property type="molecule type" value="Genomic_DNA"/>
</dbReference>
<feature type="binding site" evidence="9">
    <location>
        <position position="311"/>
    </location>
    <ligand>
        <name>1-deoxy-D-xylulose 5-phosphate</name>
        <dbReference type="ChEBI" id="CHEBI:57792"/>
    </ligand>
</feature>
<dbReference type="Pfam" id="PF13288">
    <property type="entry name" value="DXPR_C"/>
    <property type="match status" value="1"/>
</dbReference>
<feature type="binding site" evidence="9">
    <location>
        <position position="57"/>
    </location>
    <ligand>
        <name>NADPH</name>
        <dbReference type="ChEBI" id="CHEBI:57783"/>
    </ligand>
</feature>
<feature type="binding site" evidence="9">
    <location>
        <position position="189"/>
    </location>
    <ligand>
        <name>NADPH</name>
        <dbReference type="ChEBI" id="CHEBI:57783"/>
    </ligand>
</feature>
<evidence type="ECO:0000256" key="4">
    <source>
        <dbReference type="ARBA" id="ARBA00022857"/>
    </source>
</evidence>
<evidence type="ECO:0000259" key="11">
    <source>
        <dbReference type="Pfam" id="PF02670"/>
    </source>
</evidence>
<dbReference type="EC" id="1.1.1.267" evidence="9"/>
<feature type="binding site" evidence="9">
    <location>
        <position position="58"/>
    </location>
    <ligand>
        <name>NADPH</name>
        <dbReference type="ChEBI" id="CHEBI:57783"/>
    </ligand>
</feature>
<evidence type="ECO:0000256" key="3">
    <source>
        <dbReference type="ARBA" id="ARBA00022723"/>
    </source>
</evidence>
<keyword evidence="9" id="KW-0460">Magnesium</keyword>
<dbReference type="Gene3D" id="3.40.50.720">
    <property type="entry name" value="NAD(P)-binding Rossmann-like Domain"/>
    <property type="match status" value="1"/>
</dbReference>
<feature type="binding site" evidence="9">
    <location>
        <position position="311"/>
    </location>
    <ligand>
        <name>Mn(2+)</name>
        <dbReference type="ChEBI" id="CHEBI:29035"/>
    </ligand>
</feature>
<dbReference type="InterPro" id="IPR013512">
    <property type="entry name" value="DXP_reductoisomerase_N"/>
</dbReference>
<keyword evidence="5 9" id="KW-0560">Oxidoreductase</keyword>
<feature type="binding site" evidence="9">
    <location>
        <position position="307"/>
    </location>
    <ligand>
        <name>1-deoxy-D-xylulose 5-phosphate</name>
        <dbReference type="ChEBI" id="CHEBI:57792"/>
    </ligand>
</feature>
<dbReference type="HAMAP" id="MF_00183">
    <property type="entry name" value="DXP_reductoisom"/>
    <property type="match status" value="1"/>
</dbReference>
<feature type="binding site" evidence="9">
    <location>
        <position position="191"/>
    </location>
    <ligand>
        <name>NADPH</name>
        <dbReference type="ChEBI" id="CHEBI:57783"/>
    </ligand>
</feature>
<comment type="catalytic activity">
    <reaction evidence="8">
        <text>2-C-methyl-D-erythritol 4-phosphate + NADP(+) = 1-deoxy-D-xylulose 5-phosphate + NADPH + H(+)</text>
        <dbReference type="Rhea" id="RHEA:13717"/>
        <dbReference type="ChEBI" id="CHEBI:15378"/>
        <dbReference type="ChEBI" id="CHEBI:57783"/>
        <dbReference type="ChEBI" id="CHEBI:57792"/>
        <dbReference type="ChEBI" id="CHEBI:58262"/>
        <dbReference type="ChEBI" id="CHEBI:58349"/>
        <dbReference type="EC" id="1.1.1.267"/>
    </reaction>
    <physiologicalReaction direction="right-to-left" evidence="8">
        <dbReference type="Rhea" id="RHEA:13719"/>
    </physiologicalReaction>
</comment>
<dbReference type="Gene3D" id="1.10.1740.10">
    <property type="match status" value="1"/>
</dbReference>
<feature type="binding site" evidence="9">
    <location>
        <position position="266"/>
    </location>
    <ligand>
        <name>1-deoxy-D-xylulose 5-phosphate</name>
        <dbReference type="ChEBI" id="CHEBI:57792"/>
    </ligand>
</feature>
<feature type="binding site" evidence="9">
    <location>
        <position position="302"/>
    </location>
    <ligand>
        <name>1-deoxy-D-xylulose 5-phosphate</name>
        <dbReference type="ChEBI" id="CHEBI:57792"/>
    </ligand>
</feature>
<dbReference type="Pfam" id="PF08436">
    <property type="entry name" value="DXP_redisom_C"/>
    <property type="match status" value="1"/>
</dbReference>
<evidence type="ECO:0000256" key="8">
    <source>
        <dbReference type="ARBA" id="ARBA00048543"/>
    </source>
</evidence>
<keyword evidence="3 9" id="KW-0479">Metal-binding</keyword>
<feature type="domain" description="1-deoxy-D-xylulose 5-phosphate reductoisomerase C-terminal" evidence="12">
    <location>
        <begin position="211"/>
        <end position="319"/>
    </location>
</feature>
<keyword evidence="6 9" id="KW-0464">Manganese</keyword>
<feature type="compositionally biased region" description="Basic and acidic residues" evidence="10">
    <location>
        <begin position="14"/>
        <end position="28"/>
    </location>
</feature>
<evidence type="ECO:0000256" key="2">
    <source>
        <dbReference type="ARBA" id="ARBA00006825"/>
    </source>
</evidence>
<keyword evidence="7 9" id="KW-0414">Isoprene biosynthesis</keyword>
<dbReference type="GO" id="GO:0030604">
    <property type="term" value="F:1-deoxy-D-xylulose-5-phosphate reductoisomerase activity"/>
    <property type="evidence" value="ECO:0007669"/>
    <property type="project" value="UniProtKB-EC"/>
</dbReference>
<dbReference type="InterPro" id="IPR036291">
    <property type="entry name" value="NAD(P)-bd_dom_sf"/>
</dbReference>
<evidence type="ECO:0000256" key="6">
    <source>
        <dbReference type="ARBA" id="ARBA00023211"/>
    </source>
</evidence>
<evidence type="ECO:0000256" key="5">
    <source>
        <dbReference type="ARBA" id="ARBA00023002"/>
    </source>
</evidence>
<dbReference type="PANTHER" id="PTHR30525:SF0">
    <property type="entry name" value="1-DEOXY-D-XYLULOSE 5-PHOSPHATE REDUCTOISOMERASE, CHLOROPLASTIC"/>
    <property type="match status" value="1"/>
</dbReference>
<feature type="binding site" evidence="9">
    <location>
        <position position="190"/>
    </location>
    <ligand>
        <name>1-deoxy-D-xylulose 5-phosphate</name>
        <dbReference type="ChEBI" id="CHEBI:57792"/>
    </ligand>
</feature>
<reference evidence="14" key="1">
    <citation type="submission" date="2021-11" db="EMBL/GenBank/DDBJ databases">
        <title>Genome sequence.</title>
        <authorList>
            <person name="Sun Q."/>
        </authorList>
    </citation>
    <scope>NUCLEOTIDE SEQUENCE</scope>
    <source>
        <strain evidence="14">JC740</strain>
    </source>
</reference>
<comment type="pathway">
    <text evidence="1 9">Isoprenoid biosynthesis; isopentenyl diphosphate biosynthesis via DXP pathway; isopentenyl diphosphate from 1-deoxy-D-xylulose 5-phosphate: step 1/6.</text>
</comment>
<gene>
    <name evidence="9 14" type="primary">dxr</name>
    <name evidence="14" type="ORF">LOC71_14060</name>
</gene>
<proteinExistence type="inferred from homology"/>
<accession>A0ABS8NIM0</accession>
<feature type="compositionally biased region" description="Low complexity" evidence="10">
    <location>
        <begin position="29"/>
        <end position="42"/>
    </location>
</feature>
<feature type="region of interest" description="Disordered" evidence="10">
    <location>
        <begin position="232"/>
        <end position="253"/>
    </location>
</feature>
<evidence type="ECO:0000256" key="7">
    <source>
        <dbReference type="ARBA" id="ARBA00023229"/>
    </source>
</evidence>
<feature type="binding site" evidence="9">
    <location>
        <position position="308"/>
    </location>
    <ligand>
        <name>1-deoxy-D-xylulose 5-phosphate</name>
        <dbReference type="ChEBI" id="CHEBI:57792"/>
    </ligand>
</feature>
<evidence type="ECO:0000256" key="9">
    <source>
        <dbReference type="HAMAP-Rule" id="MF_00183"/>
    </source>
</evidence>
<feature type="binding site" evidence="9">
    <location>
        <position position="56"/>
    </location>
    <ligand>
        <name>NADPH</name>
        <dbReference type="ChEBI" id="CHEBI:57783"/>
    </ligand>
</feature>
<evidence type="ECO:0000256" key="1">
    <source>
        <dbReference type="ARBA" id="ARBA00005094"/>
    </source>
</evidence>
<comment type="cofactor">
    <cofactor evidence="9">
        <name>Mg(2+)</name>
        <dbReference type="ChEBI" id="CHEBI:18420"/>
    </cofactor>
    <cofactor evidence="9">
        <name>Mn(2+)</name>
        <dbReference type="ChEBI" id="CHEBI:29035"/>
    </cofactor>
</comment>
<protein>
    <recommendedName>
        <fullName evidence="9">1-deoxy-D-xylulose 5-phosphate reductoisomerase</fullName>
        <shortName evidence="9">DXP reductoisomerase</shortName>
        <ecNumber evidence="9">1.1.1.267</ecNumber>
    </recommendedName>
    <alternativeName>
        <fullName evidence="9">1-deoxyxylulose-5-phosphate reductoisomerase</fullName>
    </alternativeName>
    <alternativeName>
        <fullName evidence="9">2-C-methyl-D-erythritol 4-phosphate synthase</fullName>
    </alternativeName>
</protein>
<keyword evidence="4 9" id="KW-0521">NADP</keyword>
<evidence type="ECO:0000259" key="12">
    <source>
        <dbReference type="Pfam" id="PF08436"/>
    </source>
</evidence>
<feature type="binding site" evidence="9">
    <location>
        <position position="217"/>
    </location>
    <ligand>
        <name>Mn(2+)</name>
        <dbReference type="ChEBI" id="CHEBI:29035"/>
    </ligand>
</feature>
<dbReference type="SUPFAM" id="SSF55347">
    <property type="entry name" value="Glyceraldehyde-3-phosphate dehydrogenase-like, C-terminal domain"/>
    <property type="match status" value="1"/>
</dbReference>
<dbReference type="PANTHER" id="PTHR30525">
    <property type="entry name" value="1-DEOXY-D-XYLULOSE 5-PHOSPHATE REDUCTOISOMERASE"/>
    <property type="match status" value="1"/>
</dbReference>
<dbReference type="Proteomes" id="UP001430306">
    <property type="component" value="Unassembled WGS sequence"/>
</dbReference>
<dbReference type="InterPro" id="IPR036169">
    <property type="entry name" value="DXPR_C_sf"/>
</dbReference>
<evidence type="ECO:0000259" key="13">
    <source>
        <dbReference type="Pfam" id="PF13288"/>
    </source>
</evidence>
<sequence>MDSNSTGETSPAEKPGEVRDPRKDDSRKSSVQANSSSSGISSPRPVQRVAVLGATGSIGVATLDVIQNLHRCDPVHDWQVASLSGHSQIDSLVNLAADCHIAPERIVVSDPEKQAEAARALNSAKIRTDSEESPNRSGLDCGLDVGSEALVRAATEKDVDVVVAAIVGRAGLESTLAAVHAGKRVALANKETLVVAGPVVTQAVQENGAELLPVDSEHSAIFQCLAEARARKSQTPAGSDDQTDLAAQTDPTTNWPGVRRLILTASGGPFRDWTMAQMRDATVEQALAHPTWKMGAKITIDSASMMNKALEVIEAKWLFDVPADKIEVVVHPQSLIHSFVEFEDGSLIAQISPPDMRMPIQYALTYPRRLPCPSPSLDRTSPWDMTLCPADPERFPALALGFEVARVGGTAGAVVNAANETAVDLFLKRQIRFTDIPELCRRTLQDHHHESSPTLDQLLNLDVWARSHAEKLAGPK</sequence>
<feature type="domain" description="DXP reductoisomerase C-terminal" evidence="13">
    <location>
        <begin position="352"/>
        <end position="467"/>
    </location>
</feature>
<feature type="binding site" evidence="9">
    <location>
        <position position="289"/>
    </location>
    <ligand>
        <name>1-deoxy-D-xylulose 5-phosphate</name>
        <dbReference type="ChEBI" id="CHEBI:57792"/>
    </ligand>
</feature>
<comment type="similarity">
    <text evidence="2 9">Belongs to the DXR family.</text>
</comment>
<dbReference type="InterPro" id="IPR003821">
    <property type="entry name" value="DXP_reductoisomerase"/>
</dbReference>
<feature type="binding site" evidence="9">
    <location>
        <position position="216"/>
    </location>
    <ligand>
        <name>1-deoxy-D-xylulose 5-phosphate</name>
        <dbReference type="ChEBI" id="CHEBI:57792"/>
    </ligand>
</feature>
<comment type="caution">
    <text evidence="14">The sequence shown here is derived from an EMBL/GenBank/DDBJ whole genome shotgun (WGS) entry which is preliminary data.</text>
</comment>
<feature type="binding site" evidence="9">
    <location>
        <position position="217"/>
    </location>
    <ligand>
        <name>1-deoxy-D-xylulose 5-phosphate</name>
        <dbReference type="ChEBI" id="CHEBI:57792"/>
    </ligand>
</feature>
<comment type="function">
    <text evidence="9">Catalyzes the NADPH-dependent rearrangement and reduction of 1-deoxy-D-xylulose-5-phosphate (DXP) to 2-C-methyl-D-erythritol 4-phosphate (MEP).</text>
</comment>
<feature type="binding site" evidence="9">
    <location>
        <position position="295"/>
    </location>
    <ligand>
        <name>NADPH</name>
        <dbReference type="ChEBI" id="CHEBI:57783"/>
    </ligand>
</feature>
<dbReference type="InterPro" id="IPR026877">
    <property type="entry name" value="DXPR_C"/>
</dbReference>
<name>A0ABS8NIM0_9BACT</name>
<evidence type="ECO:0000313" key="14">
    <source>
        <dbReference type="EMBL" id="MCC9643405.1"/>
    </source>
</evidence>
<dbReference type="SUPFAM" id="SSF51735">
    <property type="entry name" value="NAD(P)-binding Rossmann-fold domains"/>
    <property type="match status" value="1"/>
</dbReference>
<feature type="domain" description="1-deoxy-D-xylulose 5-phosphate reductoisomerase N-terminal" evidence="11">
    <location>
        <begin position="49"/>
        <end position="197"/>
    </location>
</feature>
<dbReference type="Pfam" id="PF02670">
    <property type="entry name" value="DXP_reductoisom"/>
    <property type="match status" value="1"/>
</dbReference>
<feature type="binding site" evidence="9">
    <location>
        <position position="215"/>
    </location>
    <ligand>
        <name>Mn(2+)</name>
        <dbReference type="ChEBI" id="CHEBI:29035"/>
    </ligand>
</feature>
<comment type="caution">
    <text evidence="9">Lacks conserved residue(s) required for the propagation of feature annotation.</text>
</comment>
<keyword evidence="15" id="KW-1185">Reference proteome</keyword>
<evidence type="ECO:0000256" key="10">
    <source>
        <dbReference type="SAM" id="MobiDB-lite"/>
    </source>
</evidence>
<organism evidence="14 15">
    <name type="scientific">Rhodopirellula halodulae</name>
    <dbReference type="NCBI Taxonomy" id="2894198"/>
    <lineage>
        <taxon>Bacteria</taxon>
        <taxon>Pseudomonadati</taxon>
        <taxon>Planctomycetota</taxon>
        <taxon>Planctomycetia</taxon>
        <taxon>Pirellulales</taxon>
        <taxon>Pirellulaceae</taxon>
        <taxon>Rhodopirellula</taxon>
    </lineage>
</organism>
<dbReference type="InterPro" id="IPR013644">
    <property type="entry name" value="DXP_reductoisomerase_C"/>
</dbReference>
<feature type="binding site" evidence="9">
    <location>
        <position position="55"/>
    </location>
    <ligand>
        <name>NADPH</name>
        <dbReference type="ChEBI" id="CHEBI:57783"/>
    </ligand>
</feature>
<dbReference type="SUPFAM" id="SSF69055">
    <property type="entry name" value="1-deoxy-D-xylulose-5-phosphate reductoisomerase, C-terminal domain"/>
    <property type="match status" value="1"/>
</dbReference>
<feature type="region of interest" description="Disordered" evidence="10">
    <location>
        <begin position="1"/>
        <end position="44"/>
    </location>
</feature>
<dbReference type="RefSeq" id="WP_230274362.1">
    <property type="nucleotide sequence ID" value="NZ_JAJKFW010000024.1"/>
</dbReference>